<dbReference type="RefSeq" id="WP_014487121.1">
    <property type="nucleotide sequence ID" value="NC_017243.1"/>
</dbReference>
<protein>
    <submittedName>
        <fullName evidence="2">Uncharacterized protein</fullName>
    </submittedName>
</protein>
<dbReference type="Gene3D" id="1.25.40.10">
    <property type="entry name" value="Tetratricopeptide repeat domain"/>
    <property type="match status" value="1"/>
</dbReference>
<name>G0EK89_BRAIP</name>
<dbReference type="InterPro" id="IPR011990">
    <property type="entry name" value="TPR-like_helical_dom_sf"/>
</dbReference>
<dbReference type="eggNOG" id="COG0457">
    <property type="taxonomic scope" value="Bacteria"/>
</dbReference>
<reference evidence="2 3" key="1">
    <citation type="journal article" date="2011" name="BMC Genomics">
        <title>Complete genome sequence of Brachyspira intermedia reveals unique genomic features in Brachyspira species and phage-mediated horizontal gene transfer.</title>
        <authorList>
            <person name="Hafstrom T."/>
            <person name="Jansson D.S."/>
            <person name="Segerman B."/>
        </authorList>
    </citation>
    <scope>NUCLEOTIDE SEQUENCE [LARGE SCALE GENOMIC DNA]</scope>
    <source>
        <strain evidence="3">ATCC 51140 / PWS/A</strain>
    </source>
</reference>
<dbReference type="HOGENOM" id="CLU_042374_0_0_12"/>
<proteinExistence type="predicted"/>
<dbReference type="InterPro" id="IPR019734">
    <property type="entry name" value="TPR_rpt"/>
</dbReference>
<dbReference type="PATRIC" id="fig|1045858.4.peg.648"/>
<keyword evidence="3" id="KW-1185">Reference proteome</keyword>
<dbReference type="SMART" id="SM00028">
    <property type="entry name" value="TPR"/>
    <property type="match status" value="1"/>
</dbReference>
<sequence length="489" mass="58674">MSKKILEKIKELHSQNKHQKIIELIYSIDEEERDYEIILFFARALNNVQNYDEALDNLMYIREEGLFDPLWYYRTGYAYYHKNEKNTAKQYFSKAIELFENHDKKNIENFEEISNNIKNLYSLCFENEDKELSFVQRVKLFWKWFEDNEKEIDDIIKYKNKDIIHFLSSAAKIISDNLAFNIGRNYNFTFNIDGKNYLFYLTPRIISDMPEKLKEKWTFMPYIPSSNGVNFTIEIHNKRIEAQDVFVKIEFDDENDKFDLVFYNKDLNDLDKEEAYNIFFLIMENSIGEGLSRVYIRYADISNRKLNNMLPLIELEKYIKKTLTFHRKKIITNPINQYLAYTSEPKQSNTLRYDIIAGTTSYYETINDYYNENTDDIIEISKCGARAIFLYYTYDYKNDDDESRKEILNERYEIQERLEKEVLASEDKEADIGIVLGGAMGVYNIYIDLIVYDENEFIKRAKILLAEYERDFYISKLRKNSDIKNIFDL</sequence>
<accession>G0EK89</accession>
<dbReference type="AlphaFoldDB" id="G0EK89"/>
<evidence type="ECO:0000313" key="3">
    <source>
        <dbReference type="Proteomes" id="UP000008522"/>
    </source>
</evidence>
<dbReference type="KEGG" id="bip:Bint_0648"/>
<gene>
    <name evidence="2" type="ordered locus">Bint_0648</name>
</gene>
<evidence type="ECO:0000313" key="2">
    <source>
        <dbReference type="EMBL" id="AEM21277.1"/>
    </source>
</evidence>
<dbReference type="PROSITE" id="PS50005">
    <property type="entry name" value="TPR"/>
    <property type="match status" value="1"/>
</dbReference>
<dbReference type="SUPFAM" id="SSF48452">
    <property type="entry name" value="TPR-like"/>
    <property type="match status" value="1"/>
</dbReference>
<feature type="repeat" description="TPR" evidence="1">
    <location>
        <begin position="69"/>
        <end position="102"/>
    </location>
</feature>
<dbReference type="EMBL" id="CP002874">
    <property type="protein sequence ID" value="AEM21277.1"/>
    <property type="molecule type" value="Genomic_DNA"/>
</dbReference>
<organism evidence="2 3">
    <name type="scientific">Brachyspira intermedia (strain ATCC 51140 / PWS/A)</name>
    <name type="common">Serpulina intermedia</name>
    <dbReference type="NCBI Taxonomy" id="1045858"/>
    <lineage>
        <taxon>Bacteria</taxon>
        <taxon>Pseudomonadati</taxon>
        <taxon>Spirochaetota</taxon>
        <taxon>Spirochaetia</taxon>
        <taxon>Brachyspirales</taxon>
        <taxon>Brachyspiraceae</taxon>
        <taxon>Brachyspira</taxon>
    </lineage>
</organism>
<dbReference type="Proteomes" id="UP000008522">
    <property type="component" value="Chromosome"/>
</dbReference>
<dbReference type="GeneID" id="44969204"/>
<evidence type="ECO:0000256" key="1">
    <source>
        <dbReference type="PROSITE-ProRule" id="PRU00339"/>
    </source>
</evidence>
<dbReference type="OrthoDB" id="8657476at2"/>
<keyword evidence="1" id="KW-0802">TPR repeat</keyword>